<sequence>MRNHRPPICPIGHFDGGFGLSQRSDLIRFDQYGIGDVFCDASLNPFDIGDK</sequence>
<comment type="caution">
    <text evidence="1">The sequence shown here is derived from an EMBL/GenBank/DDBJ whole genome shotgun (WGS) entry which is preliminary data.</text>
</comment>
<organism evidence="1 2">
    <name type="scientific">Pseudomonas syringae pv. avii</name>
    <dbReference type="NCBI Taxonomy" id="663959"/>
    <lineage>
        <taxon>Bacteria</taxon>
        <taxon>Pseudomonadati</taxon>
        <taxon>Pseudomonadota</taxon>
        <taxon>Gammaproteobacteria</taxon>
        <taxon>Pseudomonadales</taxon>
        <taxon>Pseudomonadaceae</taxon>
        <taxon>Pseudomonas</taxon>
        <taxon>Pseudomonas syringae</taxon>
    </lineage>
</organism>
<reference evidence="1 2" key="1">
    <citation type="submission" date="2018-08" db="EMBL/GenBank/DDBJ databases">
        <title>Recombination of ecologically and evolutionarily significant loci maintains genetic cohesion in the Pseudomonas syringae species complex.</title>
        <authorList>
            <person name="Dillon M."/>
            <person name="Thakur S."/>
            <person name="Almeida R.N.D."/>
            <person name="Weir B.S."/>
            <person name="Guttman D.S."/>
        </authorList>
    </citation>
    <scope>NUCLEOTIDE SEQUENCE [LARGE SCALE GENOMIC DNA]</scope>
    <source>
        <strain evidence="1 2">ICMP 14479</strain>
    </source>
</reference>
<dbReference type="Proteomes" id="UP000280395">
    <property type="component" value="Unassembled WGS sequence"/>
</dbReference>
<evidence type="ECO:0000313" key="2">
    <source>
        <dbReference type="Proteomes" id="UP000280395"/>
    </source>
</evidence>
<gene>
    <name evidence="1" type="ORF">ALP29_201251</name>
</gene>
<proteinExistence type="predicted"/>
<dbReference type="EMBL" id="RBUA01001069">
    <property type="protein sequence ID" value="RMU50207.1"/>
    <property type="molecule type" value="Genomic_DNA"/>
</dbReference>
<name>A0A3M5UYF6_PSESX</name>
<evidence type="ECO:0000313" key="1">
    <source>
        <dbReference type="EMBL" id="RMU50207.1"/>
    </source>
</evidence>
<accession>A0A3M5UYF6</accession>
<protein>
    <submittedName>
        <fullName evidence="1">Uncharacterized protein</fullName>
    </submittedName>
</protein>
<dbReference type="AlphaFoldDB" id="A0A3M5UYF6"/>